<accession>A0ABR1QGL2</accession>
<organism evidence="1 2">
    <name type="scientific">Apiospora aurea</name>
    <dbReference type="NCBI Taxonomy" id="335848"/>
    <lineage>
        <taxon>Eukaryota</taxon>
        <taxon>Fungi</taxon>
        <taxon>Dikarya</taxon>
        <taxon>Ascomycota</taxon>
        <taxon>Pezizomycotina</taxon>
        <taxon>Sordariomycetes</taxon>
        <taxon>Xylariomycetidae</taxon>
        <taxon>Amphisphaeriales</taxon>
        <taxon>Apiosporaceae</taxon>
        <taxon>Apiospora</taxon>
    </lineage>
</organism>
<dbReference type="Proteomes" id="UP001391051">
    <property type="component" value="Unassembled WGS sequence"/>
</dbReference>
<name>A0ABR1QGL2_9PEZI</name>
<comment type="caution">
    <text evidence="1">The sequence shown here is derived from an EMBL/GenBank/DDBJ whole genome shotgun (WGS) entry which is preliminary data.</text>
</comment>
<reference evidence="1 2" key="1">
    <citation type="submission" date="2023-01" db="EMBL/GenBank/DDBJ databases">
        <title>Analysis of 21 Apiospora genomes using comparative genomics revels a genus with tremendous synthesis potential of carbohydrate active enzymes and secondary metabolites.</title>
        <authorList>
            <person name="Sorensen T."/>
        </authorList>
    </citation>
    <scope>NUCLEOTIDE SEQUENCE [LARGE SCALE GENOMIC DNA]</scope>
    <source>
        <strain evidence="1 2">CBS 24483</strain>
    </source>
</reference>
<protein>
    <submittedName>
        <fullName evidence="1">Uncharacterized protein</fullName>
    </submittedName>
</protein>
<sequence length="126" mass="13243">MVYHSPTIEAAADEVVLCSTECPRAHGQTFESPSCERFRMSCCKRHGVQHFVKEPMPSLMACMSACGIVPACQSVDHQLSTGLCYFGKHSGEPSINVAGWSSAYSVGCAGACKKDGGVVGVLRGAG</sequence>
<evidence type="ECO:0000313" key="2">
    <source>
        <dbReference type="Proteomes" id="UP001391051"/>
    </source>
</evidence>
<dbReference type="GeneID" id="92074384"/>
<evidence type="ECO:0000313" key="1">
    <source>
        <dbReference type="EMBL" id="KAK7955878.1"/>
    </source>
</evidence>
<dbReference type="RefSeq" id="XP_066701184.1">
    <property type="nucleotide sequence ID" value="XM_066841322.1"/>
</dbReference>
<keyword evidence="2" id="KW-1185">Reference proteome</keyword>
<dbReference type="EMBL" id="JAQQWE010000004">
    <property type="protein sequence ID" value="KAK7955878.1"/>
    <property type="molecule type" value="Genomic_DNA"/>
</dbReference>
<gene>
    <name evidence="1" type="ORF">PG986_005100</name>
</gene>
<proteinExistence type="predicted"/>